<comment type="caution">
    <text evidence="3">The sequence shown here is derived from an EMBL/GenBank/DDBJ whole genome shotgun (WGS) entry which is preliminary data.</text>
</comment>
<organism evidence="3 4">
    <name type="scientific">Penicillium cosmopolitanum</name>
    <dbReference type="NCBI Taxonomy" id="1131564"/>
    <lineage>
        <taxon>Eukaryota</taxon>
        <taxon>Fungi</taxon>
        <taxon>Dikarya</taxon>
        <taxon>Ascomycota</taxon>
        <taxon>Pezizomycotina</taxon>
        <taxon>Eurotiomycetes</taxon>
        <taxon>Eurotiomycetidae</taxon>
        <taxon>Eurotiales</taxon>
        <taxon>Aspergillaceae</taxon>
        <taxon>Penicillium</taxon>
    </lineage>
</organism>
<name>A0A9X0B4R8_9EURO</name>
<dbReference type="AlphaFoldDB" id="A0A9X0B4R8"/>
<dbReference type="OrthoDB" id="5346728at2759"/>
<keyword evidence="2" id="KW-0812">Transmembrane</keyword>
<proteinExistence type="predicted"/>
<dbReference type="RefSeq" id="XP_056485855.1">
    <property type="nucleotide sequence ID" value="XM_056635235.1"/>
</dbReference>
<evidence type="ECO:0000313" key="4">
    <source>
        <dbReference type="Proteomes" id="UP001147747"/>
    </source>
</evidence>
<keyword evidence="4" id="KW-1185">Reference proteome</keyword>
<gene>
    <name evidence="3" type="ORF">N7509_010598</name>
</gene>
<keyword evidence="2" id="KW-1133">Transmembrane helix</keyword>
<feature type="transmembrane region" description="Helical" evidence="2">
    <location>
        <begin position="37"/>
        <end position="57"/>
    </location>
</feature>
<dbReference type="Proteomes" id="UP001147747">
    <property type="component" value="Unassembled WGS sequence"/>
</dbReference>
<accession>A0A9X0B4R8</accession>
<protein>
    <submittedName>
        <fullName evidence="3">Uncharacterized protein</fullName>
    </submittedName>
</protein>
<evidence type="ECO:0000256" key="2">
    <source>
        <dbReference type="SAM" id="Phobius"/>
    </source>
</evidence>
<keyword evidence="2" id="KW-0472">Membrane</keyword>
<dbReference type="GeneID" id="81374215"/>
<sequence length="671" mass="77773">MAPLKIRQNHSFTPSPPRPPKGPYTHPISVNAQINPAVLGELFAGTVGIFIFAVLFWKIGKTWYGWVPLDVHERNKRIITNIFSCILDWLSWESSRMDYSWVWWDPGQEMTQKRQRRSKTPSWMPRFLQRYEPRPADQIWNPGSPTECHGALIDMIEIQTDQMTEPSMASSTISLSRLSQELSRTHISEASEVSIYQECFTRLEHMHGSYEEHNSHQSEVFAAIMQSISPTPLNKTCPPKLQSQIRVPPLGIKSWSVPDFSKVIMPPNKHLENRGNLQLKDCRLYVDSHRMPRHPIAELISETPRRHAQLRKFRVWSAKMQVKADRLVPCELRDLSGPPGTPFTDMLSTFQSEQTALESIPISREPRNNREVGYSANQVGLDQSFQLIPRAPLDTITKFHTLPARFRRRLGHMSVEEVVSSPIFETIGHTRGLEVRLRLPFRPRSSSQNDKVLLDRLDRQSDAELCDWEIRLIDGLKRKLVWIFNEMTPGQKPYHFAQLANHWLNRETWLVIDPVSRVALDSRREWGDPRFNVPYPEPTYDSKPKYPVPIQKRAYTPLRTVELYENSIEEPPDGHIDPGCWMFPRPPQGFEVSTKQKNGWYEGGTGWQETFEDWQHIGRGYRLRKTIQEGRVNRYWVKEVASRVHRGCRSTSLKIVSKDAQRVPTSGMVVV</sequence>
<reference evidence="3" key="1">
    <citation type="submission" date="2022-12" db="EMBL/GenBank/DDBJ databases">
        <authorList>
            <person name="Petersen C."/>
        </authorList>
    </citation>
    <scope>NUCLEOTIDE SEQUENCE</scope>
    <source>
        <strain evidence="3">IBT 29677</strain>
    </source>
</reference>
<dbReference type="EMBL" id="JAPZBU010000009">
    <property type="protein sequence ID" value="KAJ5388057.1"/>
    <property type="molecule type" value="Genomic_DNA"/>
</dbReference>
<feature type="region of interest" description="Disordered" evidence="1">
    <location>
        <begin position="1"/>
        <end position="26"/>
    </location>
</feature>
<reference evidence="3" key="2">
    <citation type="journal article" date="2023" name="IMA Fungus">
        <title>Comparative genomic study of the Penicillium genus elucidates a diverse pangenome and 15 lateral gene transfer events.</title>
        <authorList>
            <person name="Petersen C."/>
            <person name="Sorensen T."/>
            <person name="Nielsen M.R."/>
            <person name="Sondergaard T.E."/>
            <person name="Sorensen J.L."/>
            <person name="Fitzpatrick D.A."/>
            <person name="Frisvad J.C."/>
            <person name="Nielsen K.L."/>
        </authorList>
    </citation>
    <scope>NUCLEOTIDE SEQUENCE</scope>
    <source>
        <strain evidence="3">IBT 29677</strain>
    </source>
</reference>
<evidence type="ECO:0000256" key="1">
    <source>
        <dbReference type="SAM" id="MobiDB-lite"/>
    </source>
</evidence>
<evidence type="ECO:0000313" key="3">
    <source>
        <dbReference type="EMBL" id="KAJ5388057.1"/>
    </source>
</evidence>